<keyword evidence="2" id="KW-0614">Plasmid</keyword>
<sequence>MNHEKHFTSLAERIFNWLKISSIEDAATYKNDLTKLGKMAGYLSYFLIAIGVLAIVSNVGFVGLIITLLGIYVYFFNTKAFPVLSSLVKKKMDDYEQQQNEAVEPAPEASA</sequence>
<evidence type="ECO:0000313" key="2">
    <source>
        <dbReference type="EMBL" id="AMJ76784.1"/>
    </source>
</evidence>
<evidence type="ECO:0000313" key="3">
    <source>
        <dbReference type="Proteomes" id="UP000056750"/>
    </source>
</evidence>
<gene>
    <name evidence="2" type="ORF">AVL57_01175</name>
</gene>
<keyword evidence="1" id="KW-1133">Transmembrane helix</keyword>
<evidence type="ECO:0000256" key="1">
    <source>
        <dbReference type="SAM" id="Phobius"/>
    </source>
</evidence>
<reference evidence="2 3" key="1">
    <citation type="submission" date="2015-12" db="EMBL/GenBank/DDBJ databases">
        <title>Intraspecies pangenome expansion in the marine bacterium Alteromonas.</title>
        <authorList>
            <person name="Lopez-Perez M."/>
            <person name="Rodriguez-Valera F."/>
        </authorList>
    </citation>
    <scope>NUCLEOTIDE SEQUENCE [LARGE SCALE GENOMIC DNA]</scope>
    <source>
        <strain evidence="2 3">LMG 21861</strain>
        <plasmid evidence="2 3">pASTE61-200</plasmid>
    </source>
</reference>
<keyword evidence="1" id="KW-0472">Membrane</keyword>
<dbReference type="RefSeq" id="WP_061093823.1">
    <property type="nucleotide sequence ID" value="NZ_CP013927.1"/>
</dbReference>
<feature type="transmembrane region" description="Helical" evidence="1">
    <location>
        <begin position="42"/>
        <end position="75"/>
    </location>
</feature>
<geneLocation type="plasmid" evidence="2 3">
    <name>pASTE61-200</name>
</geneLocation>
<proteinExistence type="predicted"/>
<name>A0ABN4LU88_9ALTE</name>
<keyword evidence="3" id="KW-1185">Reference proteome</keyword>
<dbReference type="Proteomes" id="UP000056750">
    <property type="component" value="Plasmid pASTE61-200"/>
</dbReference>
<organism evidence="2 3">
    <name type="scientific">Alteromonas stellipolaris</name>
    <dbReference type="NCBI Taxonomy" id="233316"/>
    <lineage>
        <taxon>Bacteria</taxon>
        <taxon>Pseudomonadati</taxon>
        <taxon>Pseudomonadota</taxon>
        <taxon>Gammaproteobacteria</taxon>
        <taxon>Alteromonadales</taxon>
        <taxon>Alteromonadaceae</taxon>
        <taxon>Alteromonas/Salinimonas group</taxon>
        <taxon>Alteromonas</taxon>
    </lineage>
</organism>
<dbReference type="EMBL" id="CP013927">
    <property type="protein sequence ID" value="AMJ76784.1"/>
    <property type="molecule type" value="Genomic_DNA"/>
</dbReference>
<keyword evidence="1" id="KW-0812">Transmembrane</keyword>
<protein>
    <submittedName>
        <fullName evidence="2">Uncharacterized protein</fullName>
    </submittedName>
</protein>
<accession>A0ABN4LU88</accession>